<keyword evidence="1" id="KW-0732">Signal</keyword>
<reference evidence="2 3" key="1">
    <citation type="submission" date="2019-12" db="EMBL/GenBank/DDBJ databases">
        <title>the WGS of Blastococcus saxobsidens 67B17.</title>
        <authorList>
            <person name="Jiang Z."/>
        </authorList>
    </citation>
    <scope>NUCLEOTIDE SEQUENCE [LARGE SCALE GENOMIC DNA]</scope>
    <source>
        <strain evidence="2 3">67B17</strain>
    </source>
</reference>
<sequence length="166" mass="17831">MSLTTTPERPVPAPVRPAARRGIAVRVLVTMALVLAALLTSVPSASAAVAGCKSDYFRQTWGGAGVTTYSYRLNVRWCWTSGGTVYNITGSGSADANLTWQVANATGPTNSSQVPISSSLRYANQATVYGWFQSRNCATGSIGWFCSGWSWHSIKVTLKPDGRYSW</sequence>
<dbReference type="EMBL" id="JAAGWG010000002">
    <property type="protein sequence ID" value="NEK84636.1"/>
    <property type="molecule type" value="Genomic_DNA"/>
</dbReference>
<feature type="chain" id="PRO_5026674101" evidence="1">
    <location>
        <begin position="48"/>
        <end position="166"/>
    </location>
</feature>
<evidence type="ECO:0000256" key="1">
    <source>
        <dbReference type="SAM" id="SignalP"/>
    </source>
</evidence>
<organism evidence="2 3">
    <name type="scientific">Blastococcus saxobsidens</name>
    <dbReference type="NCBI Taxonomy" id="138336"/>
    <lineage>
        <taxon>Bacteria</taxon>
        <taxon>Bacillati</taxon>
        <taxon>Actinomycetota</taxon>
        <taxon>Actinomycetes</taxon>
        <taxon>Geodermatophilales</taxon>
        <taxon>Geodermatophilaceae</taxon>
        <taxon>Blastococcus</taxon>
    </lineage>
</organism>
<name>A0A6L9VXV3_9ACTN</name>
<protein>
    <submittedName>
        <fullName evidence="2">Uncharacterized protein</fullName>
    </submittedName>
</protein>
<gene>
    <name evidence="2" type="ORF">GCU60_02495</name>
</gene>
<dbReference type="Proteomes" id="UP000479241">
    <property type="component" value="Unassembled WGS sequence"/>
</dbReference>
<evidence type="ECO:0000313" key="2">
    <source>
        <dbReference type="EMBL" id="NEK84636.1"/>
    </source>
</evidence>
<comment type="caution">
    <text evidence="2">The sequence shown here is derived from an EMBL/GenBank/DDBJ whole genome shotgun (WGS) entry which is preliminary data.</text>
</comment>
<accession>A0A6L9VXV3</accession>
<feature type="signal peptide" evidence="1">
    <location>
        <begin position="1"/>
        <end position="47"/>
    </location>
</feature>
<dbReference type="AlphaFoldDB" id="A0A6L9VXV3"/>
<evidence type="ECO:0000313" key="3">
    <source>
        <dbReference type="Proteomes" id="UP000479241"/>
    </source>
</evidence>
<dbReference type="RefSeq" id="WP_163202030.1">
    <property type="nucleotide sequence ID" value="NZ_JAAGWG010000002.1"/>
</dbReference>
<proteinExistence type="predicted"/>